<organism evidence="2 3">
    <name type="scientific">Aegilops tauschii subsp. strangulata</name>
    <name type="common">Goatgrass</name>
    <dbReference type="NCBI Taxonomy" id="200361"/>
    <lineage>
        <taxon>Eukaryota</taxon>
        <taxon>Viridiplantae</taxon>
        <taxon>Streptophyta</taxon>
        <taxon>Embryophyta</taxon>
        <taxon>Tracheophyta</taxon>
        <taxon>Spermatophyta</taxon>
        <taxon>Magnoliopsida</taxon>
        <taxon>Liliopsida</taxon>
        <taxon>Poales</taxon>
        <taxon>Poaceae</taxon>
        <taxon>BOP clade</taxon>
        <taxon>Pooideae</taxon>
        <taxon>Triticodae</taxon>
        <taxon>Triticeae</taxon>
        <taxon>Triticinae</taxon>
        <taxon>Aegilops</taxon>
    </lineage>
</organism>
<dbReference type="Gramene" id="AET6Gv20396500.6">
    <property type="protein sequence ID" value="AET6Gv20396500.6"/>
    <property type="gene ID" value="AET6Gv20396500"/>
</dbReference>
<keyword evidence="3" id="KW-1185">Reference proteome</keyword>
<protein>
    <submittedName>
        <fullName evidence="2">Uncharacterized protein</fullName>
    </submittedName>
</protein>
<evidence type="ECO:0000313" key="2">
    <source>
        <dbReference type="EnsemblPlants" id="AET6Gv20396500.6"/>
    </source>
</evidence>
<feature type="region of interest" description="Disordered" evidence="1">
    <location>
        <begin position="1"/>
        <end position="26"/>
    </location>
</feature>
<evidence type="ECO:0000313" key="3">
    <source>
        <dbReference type="Proteomes" id="UP000015105"/>
    </source>
</evidence>
<accession>A0A453NJG2</accession>
<reference evidence="2" key="5">
    <citation type="journal article" date="2021" name="G3 (Bethesda)">
        <title>Aegilops tauschii genome assembly Aet v5.0 features greater sequence contiguity and improved annotation.</title>
        <authorList>
            <person name="Wang L."/>
            <person name="Zhu T."/>
            <person name="Rodriguez J.C."/>
            <person name="Deal K.R."/>
            <person name="Dubcovsky J."/>
            <person name="McGuire P.E."/>
            <person name="Lux T."/>
            <person name="Spannagl M."/>
            <person name="Mayer K.F.X."/>
            <person name="Baldrich P."/>
            <person name="Meyers B.C."/>
            <person name="Huo N."/>
            <person name="Gu Y.Q."/>
            <person name="Zhou H."/>
            <person name="Devos K.M."/>
            <person name="Bennetzen J.L."/>
            <person name="Unver T."/>
            <person name="Budak H."/>
            <person name="Gulick P.J."/>
            <person name="Galiba G."/>
            <person name="Kalapos B."/>
            <person name="Nelson D.R."/>
            <person name="Li P."/>
            <person name="You F.M."/>
            <person name="Luo M.C."/>
            <person name="Dvorak J."/>
        </authorList>
    </citation>
    <scope>NUCLEOTIDE SEQUENCE [LARGE SCALE GENOMIC DNA]</scope>
    <source>
        <strain evidence="2">cv. AL8/78</strain>
    </source>
</reference>
<feature type="compositionally biased region" description="Basic residues" evidence="1">
    <location>
        <begin position="1"/>
        <end position="14"/>
    </location>
</feature>
<reference evidence="2" key="4">
    <citation type="submission" date="2019-03" db="UniProtKB">
        <authorList>
            <consortium name="EnsemblPlants"/>
        </authorList>
    </citation>
    <scope>IDENTIFICATION</scope>
</reference>
<evidence type="ECO:0000256" key="1">
    <source>
        <dbReference type="SAM" id="MobiDB-lite"/>
    </source>
</evidence>
<reference evidence="2" key="3">
    <citation type="journal article" date="2017" name="Nature">
        <title>Genome sequence of the progenitor of the wheat D genome Aegilops tauschii.</title>
        <authorList>
            <person name="Luo M.C."/>
            <person name="Gu Y.Q."/>
            <person name="Puiu D."/>
            <person name="Wang H."/>
            <person name="Twardziok S.O."/>
            <person name="Deal K.R."/>
            <person name="Huo N."/>
            <person name="Zhu T."/>
            <person name="Wang L."/>
            <person name="Wang Y."/>
            <person name="McGuire P.E."/>
            <person name="Liu S."/>
            <person name="Long H."/>
            <person name="Ramasamy R.K."/>
            <person name="Rodriguez J.C."/>
            <person name="Van S.L."/>
            <person name="Yuan L."/>
            <person name="Wang Z."/>
            <person name="Xia Z."/>
            <person name="Xiao L."/>
            <person name="Anderson O.D."/>
            <person name="Ouyang S."/>
            <person name="Liang Y."/>
            <person name="Zimin A.V."/>
            <person name="Pertea G."/>
            <person name="Qi P."/>
            <person name="Bennetzen J.L."/>
            <person name="Dai X."/>
            <person name="Dawson M.W."/>
            <person name="Muller H.G."/>
            <person name="Kugler K."/>
            <person name="Rivarola-Duarte L."/>
            <person name="Spannagl M."/>
            <person name="Mayer K.F.X."/>
            <person name="Lu F.H."/>
            <person name="Bevan M.W."/>
            <person name="Leroy P."/>
            <person name="Li P."/>
            <person name="You F.M."/>
            <person name="Sun Q."/>
            <person name="Liu Z."/>
            <person name="Lyons E."/>
            <person name="Wicker T."/>
            <person name="Salzberg S.L."/>
            <person name="Devos K.M."/>
            <person name="Dvorak J."/>
        </authorList>
    </citation>
    <scope>NUCLEOTIDE SEQUENCE [LARGE SCALE GENOMIC DNA]</scope>
    <source>
        <strain evidence="2">cv. AL8/78</strain>
    </source>
</reference>
<feature type="compositionally biased region" description="Basic and acidic residues" evidence="1">
    <location>
        <begin position="15"/>
        <end position="26"/>
    </location>
</feature>
<reference evidence="3" key="2">
    <citation type="journal article" date="2017" name="Nat. Plants">
        <title>The Aegilops tauschii genome reveals multiple impacts of transposons.</title>
        <authorList>
            <person name="Zhao G."/>
            <person name="Zou C."/>
            <person name="Li K."/>
            <person name="Wang K."/>
            <person name="Li T."/>
            <person name="Gao L."/>
            <person name="Zhang X."/>
            <person name="Wang H."/>
            <person name="Yang Z."/>
            <person name="Liu X."/>
            <person name="Jiang W."/>
            <person name="Mao L."/>
            <person name="Kong X."/>
            <person name="Jiao Y."/>
            <person name="Jia J."/>
        </authorList>
    </citation>
    <scope>NUCLEOTIDE SEQUENCE [LARGE SCALE GENOMIC DNA]</scope>
    <source>
        <strain evidence="3">cv. AL8/78</strain>
    </source>
</reference>
<sequence length="52" mass="5937">GQAKHRKMVGKNRKGKNERERGPNTKKDLPFLFQVSLPPSLLLFFSCTVHTV</sequence>
<name>A0A453NJG2_AEGTS</name>
<dbReference type="EnsemblPlants" id="AET6Gv20396500.6">
    <property type="protein sequence ID" value="AET6Gv20396500.6"/>
    <property type="gene ID" value="AET6Gv20396500"/>
</dbReference>
<reference evidence="3" key="1">
    <citation type="journal article" date="2014" name="Science">
        <title>Ancient hybridizations among the ancestral genomes of bread wheat.</title>
        <authorList>
            <consortium name="International Wheat Genome Sequencing Consortium,"/>
            <person name="Marcussen T."/>
            <person name="Sandve S.R."/>
            <person name="Heier L."/>
            <person name="Spannagl M."/>
            <person name="Pfeifer M."/>
            <person name="Jakobsen K.S."/>
            <person name="Wulff B.B."/>
            <person name="Steuernagel B."/>
            <person name="Mayer K.F."/>
            <person name="Olsen O.A."/>
        </authorList>
    </citation>
    <scope>NUCLEOTIDE SEQUENCE [LARGE SCALE GENOMIC DNA]</scope>
    <source>
        <strain evidence="3">cv. AL8/78</strain>
    </source>
</reference>
<dbReference type="AlphaFoldDB" id="A0A453NJG2"/>
<proteinExistence type="predicted"/>
<dbReference type="Proteomes" id="UP000015105">
    <property type="component" value="Chromosome 6D"/>
</dbReference>